<comment type="caution">
    <text evidence="7">The sequence shown here is derived from an EMBL/GenBank/DDBJ whole genome shotgun (WGS) entry which is preliminary data.</text>
</comment>
<dbReference type="GO" id="GO:0098535">
    <property type="term" value="P:de novo centriole assembly involved in multi-ciliated epithelial cell differentiation"/>
    <property type="evidence" value="ECO:0007669"/>
    <property type="project" value="TreeGrafter"/>
</dbReference>
<feature type="coiled-coil region" evidence="4">
    <location>
        <begin position="622"/>
        <end position="649"/>
    </location>
</feature>
<evidence type="ECO:0000256" key="2">
    <source>
        <dbReference type="ARBA" id="ARBA00022490"/>
    </source>
</evidence>
<sequence>MSCEADLQELLHQIDIMVSHRRREWEGQNQELRTRLQATETQLIHSRMQVGNLQRQVEETERVQRETVRGFEDRLGSLHSELEKLKDSYGRLRGHLRREEVQAAQEDSSFESITLSIKLEELRMKSREWEKQRSLHQKDLAALEVNRKLLAAKCQLFQQLKSGCYQSPLAGEQRVEMQNEATELQTQLEAAHKVAQVNEVTAGQLREVQTSQRETCVEECFLPEVLALQQESQDDVCKLRAELQARDDLLQATQLEVKHWKREASRLRERLSAQEFTTRLEVEEKERMMAAELQDLSENVERVQRQLETSIQQEGLLREDITQLQIGLESSNSHTKQLRDALDKNEEKLHDLEHSGKCKDNKIVMLKEKLVQQQAERSEMEAIRAETLHLRAQLRDSENTVASANHRAAQLQRELLSITGKATEYQVAKIQLEALRLENKKLKQLISEMESNTSLILSPLGTTLQVMSYVMSQVTQDSGRRNARQERQAAPRKTPTTSAMFSPRNREHMRRIRQGSGGKERCKPVSRGAINHTGDGEGDVSLPPPTTGSPQPASWEQTEATGYPPAQSPTPKPEDCYYPHGNSHREEDFTAKVDRTKNVSALLETSVLKSPRPVFTIGEQFLQEEEQMMKRLERNFDSYIQELHSDTQRALQKYGICQPEDGASS</sequence>
<dbReference type="InterPro" id="IPR031470">
    <property type="entry name" value="CEP63/Deup1_N"/>
</dbReference>
<gene>
    <name evidence="7" type="ORF">ANANG_G00236040</name>
</gene>
<dbReference type="EMBL" id="JAFIRN010000013">
    <property type="protein sequence ID" value="KAG5837134.1"/>
    <property type="molecule type" value="Genomic_DNA"/>
</dbReference>
<accession>A0A9D3RNG6</accession>
<evidence type="ECO:0000259" key="6">
    <source>
        <dbReference type="Pfam" id="PF17045"/>
    </source>
</evidence>
<dbReference type="GO" id="GO:0005737">
    <property type="term" value="C:cytoplasm"/>
    <property type="evidence" value="ECO:0007669"/>
    <property type="project" value="UniProtKB-SubCell"/>
</dbReference>
<proteinExistence type="predicted"/>
<reference evidence="7" key="1">
    <citation type="submission" date="2021-01" db="EMBL/GenBank/DDBJ databases">
        <title>A chromosome-scale assembly of European eel, Anguilla anguilla.</title>
        <authorList>
            <person name="Henkel C."/>
            <person name="Jong-Raadsen S.A."/>
            <person name="Dufour S."/>
            <person name="Weltzien F.-A."/>
            <person name="Palstra A.P."/>
            <person name="Pelster B."/>
            <person name="Spaink H.P."/>
            <person name="Van Den Thillart G.E."/>
            <person name="Jansen H."/>
            <person name="Zahm M."/>
            <person name="Klopp C."/>
            <person name="Cedric C."/>
            <person name="Louis A."/>
            <person name="Berthelot C."/>
            <person name="Parey E."/>
            <person name="Roest Crollius H."/>
            <person name="Montfort J."/>
            <person name="Robinson-Rechavi M."/>
            <person name="Bucao C."/>
            <person name="Bouchez O."/>
            <person name="Gislard M."/>
            <person name="Lluch J."/>
            <person name="Milhes M."/>
            <person name="Lampietro C."/>
            <person name="Lopez Roques C."/>
            <person name="Donnadieu C."/>
            <person name="Braasch I."/>
            <person name="Desvignes T."/>
            <person name="Postlethwait J."/>
            <person name="Bobe J."/>
            <person name="Guiguen Y."/>
            <person name="Dirks R."/>
        </authorList>
    </citation>
    <scope>NUCLEOTIDE SEQUENCE</scope>
    <source>
        <strain evidence="7">Tag_6206</strain>
        <tissue evidence="7">Liver</tissue>
    </source>
</reference>
<organism evidence="7 8">
    <name type="scientific">Anguilla anguilla</name>
    <name type="common">European freshwater eel</name>
    <name type="synonym">Muraena anguilla</name>
    <dbReference type="NCBI Taxonomy" id="7936"/>
    <lineage>
        <taxon>Eukaryota</taxon>
        <taxon>Metazoa</taxon>
        <taxon>Chordata</taxon>
        <taxon>Craniata</taxon>
        <taxon>Vertebrata</taxon>
        <taxon>Euteleostomi</taxon>
        <taxon>Actinopterygii</taxon>
        <taxon>Neopterygii</taxon>
        <taxon>Teleostei</taxon>
        <taxon>Anguilliformes</taxon>
        <taxon>Anguillidae</taxon>
        <taxon>Anguilla</taxon>
    </lineage>
</organism>
<dbReference type="AlphaFoldDB" id="A0A9D3RNG6"/>
<feature type="compositionally biased region" description="Basic and acidic residues" evidence="5">
    <location>
        <begin position="478"/>
        <end position="489"/>
    </location>
</feature>
<evidence type="ECO:0000313" key="7">
    <source>
        <dbReference type="EMBL" id="KAG5837134.1"/>
    </source>
</evidence>
<keyword evidence="3 4" id="KW-0175">Coiled coil</keyword>
<dbReference type="PANTHER" id="PTHR18875:SF3">
    <property type="entry name" value="CENTROSOMAL PROTEIN OF 63 KDA"/>
    <property type="match status" value="1"/>
</dbReference>
<feature type="coiled-coil region" evidence="4">
    <location>
        <begin position="250"/>
        <end position="452"/>
    </location>
</feature>
<dbReference type="Pfam" id="PF17045">
    <property type="entry name" value="CEP63"/>
    <property type="match status" value="1"/>
</dbReference>
<evidence type="ECO:0000256" key="1">
    <source>
        <dbReference type="ARBA" id="ARBA00004496"/>
    </source>
</evidence>
<keyword evidence="8" id="KW-1185">Reference proteome</keyword>
<feature type="compositionally biased region" description="Polar residues" evidence="5">
    <location>
        <begin position="548"/>
        <end position="560"/>
    </location>
</feature>
<evidence type="ECO:0000256" key="4">
    <source>
        <dbReference type="SAM" id="Coils"/>
    </source>
</evidence>
<evidence type="ECO:0000256" key="3">
    <source>
        <dbReference type="ARBA" id="ARBA00023054"/>
    </source>
</evidence>
<keyword evidence="2" id="KW-0963">Cytoplasm</keyword>
<dbReference type="Proteomes" id="UP001044222">
    <property type="component" value="Chromosome 13"/>
</dbReference>
<protein>
    <recommendedName>
        <fullName evidence="6">CEP63/Deup1 N-terminal domain-containing protein</fullName>
    </recommendedName>
</protein>
<dbReference type="GO" id="GO:0007099">
    <property type="term" value="P:centriole replication"/>
    <property type="evidence" value="ECO:0007669"/>
    <property type="project" value="TreeGrafter"/>
</dbReference>
<dbReference type="PANTHER" id="PTHR18875">
    <property type="entry name" value="SARCOMA ANTIGEN NY-SAR-24/CYTOSKELETAL PROTEIN SOJO"/>
    <property type="match status" value="1"/>
</dbReference>
<feature type="compositionally biased region" description="Basic and acidic residues" evidence="5">
    <location>
        <begin position="572"/>
        <end position="588"/>
    </location>
</feature>
<dbReference type="GO" id="GO:0005814">
    <property type="term" value="C:centriole"/>
    <property type="evidence" value="ECO:0007669"/>
    <property type="project" value="TreeGrafter"/>
</dbReference>
<feature type="domain" description="CEP63/Deup1 N-terminal" evidence="6">
    <location>
        <begin position="2"/>
        <end position="213"/>
    </location>
</feature>
<evidence type="ECO:0000313" key="8">
    <source>
        <dbReference type="Proteomes" id="UP001044222"/>
    </source>
</evidence>
<evidence type="ECO:0000256" key="5">
    <source>
        <dbReference type="SAM" id="MobiDB-lite"/>
    </source>
</evidence>
<name>A0A9D3RNG6_ANGAN</name>
<comment type="subcellular location">
    <subcellularLocation>
        <location evidence="1">Cytoplasm</location>
    </subcellularLocation>
</comment>
<feature type="region of interest" description="Disordered" evidence="5">
    <location>
        <begin position="475"/>
        <end position="588"/>
    </location>
</feature>